<keyword evidence="5 6" id="KW-0472">Membrane</keyword>
<evidence type="ECO:0000256" key="2">
    <source>
        <dbReference type="ARBA" id="ARBA00007362"/>
    </source>
</evidence>
<sequence>MQKILIICAPIFFVLLWSTGFIGSKLGAPYAEPMVFLSLRFLLVLPFLGLIGLFAKADWPRSPKMIAHCIVTGMLVHGIYLGGVFWAIDQGMPAGSSAIIVGLQPVLTTLTAALILGERVLTKHMLGLAVGGLGLVLVLSPKLGQAGSGIDAVTIASVLAAVIAISLGTVYQKRFVPQTDLLAATLWQYIGALVVTVPLAFLEDWTVVWSGEFVFALLWLTFVLSIGAILLLMVLIRQGAVSEVASLFYLVPVATAIEGYFLFGETLTLLQMLGMALVVCAVLLIRLRLRKSEPLKTASG</sequence>
<dbReference type="RefSeq" id="WP_246542338.1">
    <property type="nucleotide sequence ID" value="NZ_QTKU01000004.1"/>
</dbReference>
<dbReference type="GO" id="GO:0016020">
    <property type="term" value="C:membrane"/>
    <property type="evidence" value="ECO:0007669"/>
    <property type="project" value="UniProtKB-SubCell"/>
</dbReference>
<feature type="transmembrane region" description="Helical" evidence="6">
    <location>
        <begin position="149"/>
        <end position="169"/>
    </location>
</feature>
<feature type="transmembrane region" description="Helical" evidence="6">
    <location>
        <begin position="269"/>
        <end position="287"/>
    </location>
</feature>
<evidence type="ECO:0000313" key="9">
    <source>
        <dbReference type="Proteomes" id="UP000705379"/>
    </source>
</evidence>
<dbReference type="PANTHER" id="PTHR32322:SF2">
    <property type="entry name" value="EAMA DOMAIN-CONTAINING PROTEIN"/>
    <property type="match status" value="1"/>
</dbReference>
<evidence type="ECO:0000256" key="4">
    <source>
        <dbReference type="ARBA" id="ARBA00022989"/>
    </source>
</evidence>
<dbReference type="PANTHER" id="PTHR32322">
    <property type="entry name" value="INNER MEMBRANE TRANSPORTER"/>
    <property type="match status" value="1"/>
</dbReference>
<evidence type="ECO:0000259" key="7">
    <source>
        <dbReference type="Pfam" id="PF00892"/>
    </source>
</evidence>
<organism evidence="8 9">
    <name type="scientific">Roseibium polysiphoniae</name>
    <dbReference type="NCBI Taxonomy" id="2571221"/>
    <lineage>
        <taxon>Bacteria</taxon>
        <taxon>Pseudomonadati</taxon>
        <taxon>Pseudomonadota</taxon>
        <taxon>Alphaproteobacteria</taxon>
        <taxon>Hyphomicrobiales</taxon>
        <taxon>Stappiaceae</taxon>
        <taxon>Roseibium</taxon>
    </lineage>
</organism>
<feature type="transmembrane region" description="Helical" evidence="6">
    <location>
        <begin position="125"/>
        <end position="143"/>
    </location>
</feature>
<evidence type="ECO:0000313" key="8">
    <source>
        <dbReference type="EMBL" id="MBS8262075.1"/>
    </source>
</evidence>
<dbReference type="InterPro" id="IPR050638">
    <property type="entry name" value="AA-Vitamin_Transporters"/>
</dbReference>
<feature type="domain" description="EamA" evidence="7">
    <location>
        <begin position="155"/>
        <end position="286"/>
    </location>
</feature>
<dbReference type="AlphaFoldDB" id="A0A944GV18"/>
<dbReference type="Gene3D" id="1.10.3730.20">
    <property type="match status" value="1"/>
</dbReference>
<feature type="transmembrane region" description="Helical" evidence="6">
    <location>
        <begin position="94"/>
        <end position="116"/>
    </location>
</feature>
<protein>
    <submittedName>
        <fullName evidence="8">DMT family transporter</fullName>
    </submittedName>
</protein>
<comment type="subcellular location">
    <subcellularLocation>
        <location evidence="1">Membrane</location>
        <topology evidence="1">Multi-pass membrane protein</topology>
    </subcellularLocation>
</comment>
<feature type="domain" description="EamA" evidence="7">
    <location>
        <begin position="8"/>
        <end position="139"/>
    </location>
</feature>
<accession>A0A944GV18</accession>
<evidence type="ECO:0000256" key="1">
    <source>
        <dbReference type="ARBA" id="ARBA00004141"/>
    </source>
</evidence>
<dbReference type="Pfam" id="PF00892">
    <property type="entry name" value="EamA"/>
    <property type="match status" value="2"/>
</dbReference>
<reference evidence="8" key="1">
    <citation type="submission" date="2018-08" db="EMBL/GenBank/DDBJ databases">
        <authorList>
            <person name="Jin W."/>
            <person name="Wang H."/>
            <person name="Yang Y."/>
            <person name="Li M."/>
            <person name="Liu J."/>
        </authorList>
    </citation>
    <scope>NUCLEOTIDE SEQUENCE</scope>
    <source>
        <strain evidence="8">AESS21</strain>
    </source>
</reference>
<dbReference type="InterPro" id="IPR037185">
    <property type="entry name" value="EmrE-like"/>
</dbReference>
<dbReference type="InterPro" id="IPR000620">
    <property type="entry name" value="EamA_dom"/>
</dbReference>
<feature type="transmembrane region" description="Helical" evidence="6">
    <location>
        <begin position="37"/>
        <end position="55"/>
    </location>
</feature>
<keyword evidence="3 6" id="KW-0812">Transmembrane</keyword>
<evidence type="ECO:0000256" key="3">
    <source>
        <dbReference type="ARBA" id="ARBA00022692"/>
    </source>
</evidence>
<name>A0A944GV18_9HYPH</name>
<feature type="transmembrane region" description="Helical" evidence="6">
    <location>
        <begin position="247"/>
        <end position="263"/>
    </location>
</feature>
<feature type="transmembrane region" description="Helical" evidence="6">
    <location>
        <begin position="67"/>
        <end position="88"/>
    </location>
</feature>
<gene>
    <name evidence="8" type="ORF">DYI23_17740</name>
</gene>
<feature type="transmembrane region" description="Helical" evidence="6">
    <location>
        <begin position="213"/>
        <end position="235"/>
    </location>
</feature>
<keyword evidence="4 6" id="KW-1133">Transmembrane helix</keyword>
<dbReference type="Proteomes" id="UP000705379">
    <property type="component" value="Unassembled WGS sequence"/>
</dbReference>
<evidence type="ECO:0000256" key="5">
    <source>
        <dbReference type="ARBA" id="ARBA00023136"/>
    </source>
</evidence>
<reference evidence="8" key="2">
    <citation type="journal article" date="2021" name="Microorganisms">
        <title>Bacterial Dimethylsulfoniopropionate Biosynthesis in the East China Sea.</title>
        <authorList>
            <person name="Liu J."/>
            <person name="Zhang Y."/>
            <person name="Liu J."/>
            <person name="Zhong H."/>
            <person name="Williams B.T."/>
            <person name="Zheng Y."/>
            <person name="Curson A.R.J."/>
            <person name="Sun C."/>
            <person name="Sun H."/>
            <person name="Song D."/>
            <person name="Wagner Mackenzie B."/>
            <person name="Bermejo Martinez A."/>
            <person name="Todd J.D."/>
            <person name="Zhang X.H."/>
        </authorList>
    </citation>
    <scope>NUCLEOTIDE SEQUENCE</scope>
    <source>
        <strain evidence="8">AESS21</strain>
    </source>
</reference>
<feature type="transmembrane region" description="Helical" evidence="6">
    <location>
        <begin position="181"/>
        <end position="201"/>
    </location>
</feature>
<comment type="similarity">
    <text evidence="2">Belongs to the EamA transporter family.</text>
</comment>
<dbReference type="SUPFAM" id="SSF103481">
    <property type="entry name" value="Multidrug resistance efflux transporter EmrE"/>
    <property type="match status" value="2"/>
</dbReference>
<proteinExistence type="inferred from homology"/>
<evidence type="ECO:0000256" key="6">
    <source>
        <dbReference type="SAM" id="Phobius"/>
    </source>
</evidence>
<comment type="caution">
    <text evidence="8">The sequence shown here is derived from an EMBL/GenBank/DDBJ whole genome shotgun (WGS) entry which is preliminary data.</text>
</comment>
<dbReference type="EMBL" id="QTKU01000004">
    <property type="protein sequence ID" value="MBS8262075.1"/>
    <property type="molecule type" value="Genomic_DNA"/>
</dbReference>